<dbReference type="EMBL" id="FNAF01000004">
    <property type="protein sequence ID" value="SDD56793.1"/>
    <property type="molecule type" value="Genomic_DNA"/>
</dbReference>
<accession>A0A1G6VTQ0</accession>
<dbReference type="PANTHER" id="PTHR30287:SF2">
    <property type="entry name" value="BLL1001 PROTEIN"/>
    <property type="match status" value="1"/>
</dbReference>
<feature type="transmembrane region" description="Helical" evidence="6">
    <location>
        <begin position="422"/>
        <end position="442"/>
    </location>
</feature>
<protein>
    <submittedName>
        <fullName evidence="8">Putative ABC transport system permease protein</fullName>
    </submittedName>
</protein>
<evidence type="ECO:0000256" key="2">
    <source>
        <dbReference type="ARBA" id="ARBA00022475"/>
    </source>
</evidence>
<feature type="domain" description="ABC3 transporter permease C-terminal" evidence="7">
    <location>
        <begin position="626"/>
        <end position="742"/>
    </location>
</feature>
<evidence type="ECO:0000313" key="8">
    <source>
        <dbReference type="EMBL" id="SDD56793.1"/>
    </source>
</evidence>
<feature type="domain" description="ABC3 transporter permease C-terminal" evidence="7">
    <location>
        <begin position="263"/>
        <end position="374"/>
    </location>
</feature>
<keyword evidence="4 6" id="KW-1133">Transmembrane helix</keyword>
<dbReference type="Pfam" id="PF02687">
    <property type="entry name" value="FtsX"/>
    <property type="match status" value="2"/>
</dbReference>
<keyword evidence="2" id="KW-1003">Cell membrane</keyword>
<dbReference type="PANTHER" id="PTHR30287">
    <property type="entry name" value="MEMBRANE COMPONENT OF PREDICTED ABC SUPERFAMILY METABOLITE UPTAKE TRANSPORTER"/>
    <property type="match status" value="1"/>
</dbReference>
<dbReference type="InterPro" id="IPR003838">
    <property type="entry name" value="ABC3_permease_C"/>
</dbReference>
<dbReference type="OrthoDB" id="2934570at2"/>
<name>A0A1G6VTQ0_PEPNI</name>
<evidence type="ECO:0000256" key="1">
    <source>
        <dbReference type="ARBA" id="ARBA00004651"/>
    </source>
</evidence>
<organism evidence="8 9">
    <name type="scientific">Peptococcus niger</name>
    <dbReference type="NCBI Taxonomy" id="2741"/>
    <lineage>
        <taxon>Bacteria</taxon>
        <taxon>Bacillati</taxon>
        <taxon>Bacillota</taxon>
        <taxon>Clostridia</taxon>
        <taxon>Eubacteriales</taxon>
        <taxon>Peptococcaceae</taxon>
        <taxon>Peptococcus</taxon>
    </lineage>
</organism>
<keyword evidence="9" id="KW-1185">Reference proteome</keyword>
<comment type="subcellular location">
    <subcellularLocation>
        <location evidence="1">Cell membrane</location>
        <topology evidence="1">Multi-pass membrane protein</topology>
    </subcellularLocation>
</comment>
<keyword evidence="5 6" id="KW-0472">Membrane</keyword>
<evidence type="ECO:0000313" key="9">
    <source>
        <dbReference type="Proteomes" id="UP000198995"/>
    </source>
</evidence>
<dbReference type="Proteomes" id="UP000198995">
    <property type="component" value="Unassembled WGS sequence"/>
</dbReference>
<feature type="transmembrane region" description="Helical" evidence="6">
    <location>
        <begin position="255"/>
        <end position="272"/>
    </location>
</feature>
<dbReference type="RefSeq" id="WP_091791594.1">
    <property type="nucleotide sequence ID" value="NZ_FNAF01000004.1"/>
</dbReference>
<gene>
    <name evidence="8" type="ORF">SAMN04489866_104133</name>
</gene>
<evidence type="ECO:0000256" key="5">
    <source>
        <dbReference type="ARBA" id="ARBA00023136"/>
    </source>
</evidence>
<evidence type="ECO:0000256" key="6">
    <source>
        <dbReference type="SAM" id="Phobius"/>
    </source>
</evidence>
<feature type="transmembrane region" description="Helical" evidence="6">
    <location>
        <begin position="614"/>
        <end position="640"/>
    </location>
</feature>
<sequence length="752" mass="84817">MVMRNPIHKRILRMALAHPGKVLPLLTALLLMTAFMSSFFIAQHTVEDLYYQQMDEGRVEDGQWTTLNPLQHDAIQRLTNKGLTVYENFYKDISFGKDKTLRLYKNRTDVDLPIMTSGRLPEKDYEIAVSANLAKVDGFHLGDCLTLEGQAYTITGLITTPDYSSLLKNRHDLVMDTGYFGIAMVTDQAFNGLTQAKTNYCYAYQAKPPVKQTAAQEQLEDCLKLIQQDNQVLDGVTRYENRCITYLMDDMGGDVPMMMTLLVLCFIALAFMSGMQSKSLIEEEAPVIGTLLASGYKRRELFIHYMATPSILTLVAILAGNVIAYAGGYRLYAGLYATSYSLPPFVPVMDLRALLLAGAIPFGLVVGINALILFRALGHRPLAFLRSECRHDRKRRNRFTLQRFSFLNTAKIRVLLDNKGNILALFFGLFIANSVLIFGLSLEPMFLNYADQVKYEMPYDTITLVKGVPSEVIRAKKGVVTNLDVRLDGEKKRISFYGMDRGSRYHTRYAIDALKEGQVAVSHGFAGRYGVKKNDVITVSVPYASKTHRLVIKKVMEDVTSVQAVLPMTTLNHISGHQPSFYNAYFSDRKPDLPADLIVTVIDRQDISRYLSHFMASFAGVFKATLAVSLSFYFLLLYLISKLILDKSTKNISYFKILGFTNREISRIYMNSIRNAVIVYYWLSVPLLNLVLNKAIKASMVKVDVYLDAQLPPYVFLLTFALGLAVYLVVQRLQMRKIAKMDMVQSLKTVSG</sequence>
<dbReference type="AlphaFoldDB" id="A0A1G6VTQ0"/>
<feature type="transmembrane region" description="Helical" evidence="6">
    <location>
        <begin position="302"/>
        <end position="326"/>
    </location>
</feature>
<dbReference type="InterPro" id="IPR038766">
    <property type="entry name" value="Membrane_comp_ABC_pdt"/>
</dbReference>
<evidence type="ECO:0000256" key="4">
    <source>
        <dbReference type="ARBA" id="ARBA00022989"/>
    </source>
</evidence>
<feature type="transmembrane region" description="Helical" evidence="6">
    <location>
        <begin position="353"/>
        <end position="377"/>
    </location>
</feature>
<dbReference type="GO" id="GO:0005886">
    <property type="term" value="C:plasma membrane"/>
    <property type="evidence" value="ECO:0007669"/>
    <property type="project" value="UniProtKB-SubCell"/>
</dbReference>
<evidence type="ECO:0000259" key="7">
    <source>
        <dbReference type="Pfam" id="PF02687"/>
    </source>
</evidence>
<feature type="transmembrane region" description="Helical" evidence="6">
    <location>
        <begin position="673"/>
        <end position="691"/>
    </location>
</feature>
<evidence type="ECO:0000256" key="3">
    <source>
        <dbReference type="ARBA" id="ARBA00022692"/>
    </source>
</evidence>
<keyword evidence="3 6" id="KW-0812">Transmembrane</keyword>
<dbReference type="STRING" id="2741.SAMN04489866_104133"/>
<reference evidence="8 9" key="1">
    <citation type="submission" date="2016-10" db="EMBL/GenBank/DDBJ databases">
        <authorList>
            <person name="de Groot N.N."/>
        </authorList>
    </citation>
    <scope>NUCLEOTIDE SEQUENCE [LARGE SCALE GENOMIC DNA]</scope>
    <source>
        <strain evidence="8 9">DSM 20475</strain>
    </source>
</reference>
<proteinExistence type="predicted"/>
<feature type="transmembrane region" description="Helical" evidence="6">
    <location>
        <begin position="711"/>
        <end position="730"/>
    </location>
</feature>